<dbReference type="STRING" id="1447782.SAMN05444417_2731"/>
<dbReference type="SUPFAM" id="SSF63829">
    <property type="entry name" value="Calcium-dependent phosphotriesterase"/>
    <property type="match status" value="1"/>
</dbReference>
<reference evidence="3 4" key="1">
    <citation type="submission" date="2016-11" db="EMBL/GenBank/DDBJ databases">
        <authorList>
            <person name="Jaros S."/>
            <person name="Januszkiewicz K."/>
            <person name="Wedrychowicz H."/>
        </authorList>
    </citation>
    <scope>NUCLEOTIDE SEQUENCE [LARGE SCALE GENOMIC DNA]</scope>
    <source>
        <strain evidence="3 4">DSM 100565</strain>
    </source>
</reference>
<proteinExistence type="predicted"/>
<dbReference type="Pfam" id="PF13449">
    <property type="entry name" value="Phytase-like"/>
    <property type="match status" value="1"/>
</dbReference>
<dbReference type="PIRSF" id="PIRSF031900">
    <property type="entry name" value="UCP031900"/>
    <property type="match status" value="1"/>
</dbReference>
<organism evidence="3 4">
    <name type="scientific">Wenxinia saemankumensis</name>
    <dbReference type="NCBI Taxonomy" id="1447782"/>
    <lineage>
        <taxon>Bacteria</taxon>
        <taxon>Pseudomonadati</taxon>
        <taxon>Pseudomonadota</taxon>
        <taxon>Alphaproteobacteria</taxon>
        <taxon>Rhodobacterales</taxon>
        <taxon>Roseobacteraceae</taxon>
        <taxon>Wenxinia</taxon>
    </lineage>
</organism>
<dbReference type="InterPro" id="IPR027372">
    <property type="entry name" value="Phytase-like_dom"/>
</dbReference>
<sequence length="280" mass="30814">MLALALWAGIAAAELRREDAFVWSDPDPDFGGFSAIHVFPGGERFLALSDRARLVEGRFRRDAAGWITGVERGPLTPLQDENGDPLDAPRSDSEGIAVGPSGEVYISFEGIARIRVEDDGSGLPRRLPRHPDFAGMQPNSSLEALAIGPDGALYTIPERSGRADRPFPVYRYRGGTWDIPFSIPRRGPYLVVGADIGPDGRLYVLERDFTGLGFRSRLRRFDLSGGAEEVLMESAEFDNLEGISVWERDGALVATMIADDNQRWFQRTEIVELPLPPASD</sequence>
<keyword evidence="4" id="KW-1185">Reference proteome</keyword>
<accession>A0A1M6G7R6</accession>
<feature type="region of interest" description="Disordered" evidence="1">
    <location>
        <begin position="71"/>
        <end position="94"/>
    </location>
</feature>
<feature type="domain" description="Phytase-like" evidence="2">
    <location>
        <begin position="29"/>
        <end position="261"/>
    </location>
</feature>
<name>A0A1M6G7R6_9RHOB</name>
<evidence type="ECO:0000259" key="2">
    <source>
        <dbReference type="Pfam" id="PF13449"/>
    </source>
</evidence>
<dbReference type="EMBL" id="FQYO01000004">
    <property type="protein sequence ID" value="SHJ05954.1"/>
    <property type="molecule type" value="Genomic_DNA"/>
</dbReference>
<dbReference type="AlphaFoldDB" id="A0A1M6G7R6"/>
<protein>
    <recommendedName>
        <fullName evidence="2">Phytase-like domain-containing protein</fullName>
    </recommendedName>
</protein>
<evidence type="ECO:0000256" key="1">
    <source>
        <dbReference type="SAM" id="MobiDB-lite"/>
    </source>
</evidence>
<dbReference type="InterPro" id="IPR011042">
    <property type="entry name" value="6-blade_b-propeller_TolB-like"/>
</dbReference>
<dbReference type="Proteomes" id="UP000184292">
    <property type="component" value="Unassembled WGS sequence"/>
</dbReference>
<dbReference type="Gene3D" id="2.120.10.30">
    <property type="entry name" value="TolB, C-terminal domain"/>
    <property type="match status" value="1"/>
</dbReference>
<dbReference type="InterPro" id="IPR014567">
    <property type="entry name" value="UCP031900"/>
</dbReference>
<gene>
    <name evidence="3" type="ORF">SAMN05444417_2731</name>
</gene>
<evidence type="ECO:0000313" key="4">
    <source>
        <dbReference type="Proteomes" id="UP000184292"/>
    </source>
</evidence>
<evidence type="ECO:0000313" key="3">
    <source>
        <dbReference type="EMBL" id="SHJ05954.1"/>
    </source>
</evidence>